<accession>A0ABX6YKR9</accession>
<dbReference type="Proteomes" id="UP000662814">
    <property type="component" value="Chromosome"/>
</dbReference>
<reference evidence="1 2" key="1">
    <citation type="submission" date="2020-12" db="EMBL/GenBank/DDBJ databases">
        <title>Microbacterium sp. HY060.</title>
        <authorList>
            <person name="Zhou J."/>
        </authorList>
    </citation>
    <scope>NUCLEOTIDE SEQUENCE [LARGE SCALE GENOMIC DNA]</scope>
    <source>
        <strain evidence="1 2">HY60</strain>
    </source>
</reference>
<dbReference type="EMBL" id="CP061169">
    <property type="protein sequence ID" value="QPZ39342.1"/>
    <property type="molecule type" value="Genomic_DNA"/>
</dbReference>
<dbReference type="InterPro" id="IPR036291">
    <property type="entry name" value="NAD(P)-bd_dom_sf"/>
</dbReference>
<dbReference type="PANTHER" id="PTHR43431">
    <property type="entry name" value="OXIDOREDUCTASE, SHORT CHAIN DEHYDROGENASE/REDUCTASE FAMILY (AFU_ORTHOLOGUE AFUA_5G14000)"/>
    <property type="match status" value="1"/>
</dbReference>
<gene>
    <name evidence="1" type="ORF">HCR76_04580</name>
</gene>
<dbReference type="Gene3D" id="3.40.50.720">
    <property type="entry name" value="NAD(P)-binding Rossmann-like Domain"/>
    <property type="match status" value="1"/>
</dbReference>
<dbReference type="InterPro" id="IPR002347">
    <property type="entry name" value="SDR_fam"/>
</dbReference>
<sequence>MNTLAVVGAGPQLGMSIARRFAREGFSIALLARREEPLERLAAMLRDDGHEAAAFPADVSDPDSLRSALRAAEERLGGIDVLEFSPAPTKADMLARPLIDASEVTVESVLPEFDMYIRGGITAVRSVLPGMLSRGTGTIIFTTGAGSGPMIVPRVANVQIATGGLRNWALNLHESLRERGVYVGHVALAAAIGHGGPAAEPDTIADAYWKLHTERIEPELVYDALPDDWQVDQVADKFTVDERV</sequence>
<keyword evidence="2" id="KW-1185">Reference proteome</keyword>
<dbReference type="Pfam" id="PF00106">
    <property type="entry name" value="adh_short"/>
    <property type="match status" value="1"/>
</dbReference>
<dbReference type="RefSeq" id="WP_166988645.1">
    <property type="nucleotide sequence ID" value="NZ_CP061169.1"/>
</dbReference>
<dbReference type="PANTHER" id="PTHR43431:SF7">
    <property type="entry name" value="OXIDOREDUCTASE, SHORT CHAIN DEHYDROGENASE_REDUCTASE FAMILY (AFU_ORTHOLOGUE AFUA_5G14000)"/>
    <property type="match status" value="1"/>
</dbReference>
<protein>
    <submittedName>
        <fullName evidence="1">SDR family NAD(P)-dependent oxidoreductase</fullName>
    </submittedName>
</protein>
<dbReference type="SUPFAM" id="SSF51735">
    <property type="entry name" value="NAD(P)-binding Rossmann-fold domains"/>
    <property type="match status" value="1"/>
</dbReference>
<evidence type="ECO:0000313" key="2">
    <source>
        <dbReference type="Proteomes" id="UP000662814"/>
    </source>
</evidence>
<evidence type="ECO:0000313" key="1">
    <source>
        <dbReference type="EMBL" id="QPZ39342.1"/>
    </source>
</evidence>
<organism evidence="1 2">
    <name type="scientific">Paramicrobacterium chengjingii</name>
    <dbReference type="NCBI Taxonomy" id="2769067"/>
    <lineage>
        <taxon>Bacteria</taxon>
        <taxon>Bacillati</taxon>
        <taxon>Actinomycetota</taxon>
        <taxon>Actinomycetes</taxon>
        <taxon>Micrococcales</taxon>
        <taxon>Microbacteriaceae</taxon>
        <taxon>Paramicrobacterium</taxon>
    </lineage>
</organism>
<name>A0ABX6YKR9_9MICO</name>
<proteinExistence type="predicted"/>